<protein>
    <submittedName>
        <fullName evidence="1">Transcriptional regulator</fullName>
    </submittedName>
</protein>
<reference evidence="1" key="1">
    <citation type="submission" date="2018-06" db="EMBL/GenBank/DDBJ databases">
        <authorList>
            <person name="Ashton P.M."/>
            <person name="Dallman T."/>
            <person name="Nair S."/>
            <person name="De Pinna E."/>
            <person name="Peters T."/>
            <person name="Grant K."/>
        </authorList>
    </citation>
    <scope>NUCLEOTIDE SEQUENCE [LARGE SCALE GENOMIC DNA]</scope>
    <source>
        <strain evidence="1">449454</strain>
    </source>
</reference>
<dbReference type="Pfam" id="PF25212">
    <property type="entry name" value="HVO_A0114"/>
    <property type="match status" value="1"/>
</dbReference>
<dbReference type="InterPro" id="IPR036390">
    <property type="entry name" value="WH_DNA-bd_sf"/>
</dbReference>
<sequence length="98" mass="10747">MSGQSVDVPFSLTFPDVDTLAKTMLSAGRLQIINAMTGAGAMSIRELSRRTGRDFRGVHRDVQALLNAGVIDHDDRGQIIFPYSAIRFDFTLGQEAAY</sequence>
<dbReference type="EMBL" id="AAGTPA010000025">
    <property type="protein sequence ID" value="EBR8435206.1"/>
    <property type="molecule type" value="Genomic_DNA"/>
</dbReference>
<dbReference type="SUPFAM" id="SSF46785">
    <property type="entry name" value="Winged helix' DNA-binding domain"/>
    <property type="match status" value="1"/>
</dbReference>
<gene>
    <name evidence="1" type="ORF">DOI44_19690</name>
</gene>
<dbReference type="Proteomes" id="UP000839597">
    <property type="component" value="Unassembled WGS sequence"/>
</dbReference>
<dbReference type="InterPro" id="IPR036388">
    <property type="entry name" value="WH-like_DNA-bd_sf"/>
</dbReference>
<name>A0A5U8JCH0_SALET</name>
<organism evidence="1">
    <name type="scientific">Salmonella enterica subsp. enterica serovar Panama</name>
    <dbReference type="NCBI Taxonomy" id="29472"/>
    <lineage>
        <taxon>Bacteria</taxon>
        <taxon>Pseudomonadati</taxon>
        <taxon>Pseudomonadota</taxon>
        <taxon>Gammaproteobacteria</taxon>
        <taxon>Enterobacterales</taxon>
        <taxon>Enterobacteriaceae</taxon>
        <taxon>Salmonella</taxon>
    </lineage>
</organism>
<dbReference type="Gene3D" id="1.10.10.10">
    <property type="entry name" value="Winged helix-like DNA-binding domain superfamily/Winged helix DNA-binding domain"/>
    <property type="match status" value="1"/>
</dbReference>
<comment type="caution">
    <text evidence="1">The sequence shown here is derived from an EMBL/GenBank/DDBJ whole genome shotgun (WGS) entry which is preliminary data.</text>
</comment>
<dbReference type="AlphaFoldDB" id="A0A5U8JCH0"/>
<proteinExistence type="predicted"/>
<evidence type="ECO:0000313" key="1">
    <source>
        <dbReference type="EMBL" id="EBR8435206.1"/>
    </source>
</evidence>
<accession>A0A5U8JCH0</accession>